<protein>
    <submittedName>
        <fullName evidence="2">Uncharacterized protein</fullName>
    </submittedName>
</protein>
<evidence type="ECO:0000313" key="3">
    <source>
        <dbReference type="Proteomes" id="UP001151760"/>
    </source>
</evidence>
<dbReference type="EMBL" id="BQNB010020692">
    <property type="protein sequence ID" value="GJT98605.1"/>
    <property type="molecule type" value="Genomic_DNA"/>
</dbReference>
<name>A0ABQ5IF54_9ASTR</name>
<proteinExistence type="predicted"/>
<accession>A0ABQ5IF54</accession>
<reference evidence="2" key="1">
    <citation type="journal article" date="2022" name="Int. J. Mol. Sci.">
        <title>Draft Genome of Tanacetum Coccineum: Genomic Comparison of Closely Related Tanacetum-Family Plants.</title>
        <authorList>
            <person name="Yamashiro T."/>
            <person name="Shiraishi A."/>
            <person name="Nakayama K."/>
            <person name="Satake H."/>
        </authorList>
    </citation>
    <scope>NUCLEOTIDE SEQUENCE</scope>
</reference>
<dbReference type="Proteomes" id="UP001151760">
    <property type="component" value="Unassembled WGS sequence"/>
</dbReference>
<organism evidence="2 3">
    <name type="scientific">Tanacetum coccineum</name>
    <dbReference type="NCBI Taxonomy" id="301880"/>
    <lineage>
        <taxon>Eukaryota</taxon>
        <taxon>Viridiplantae</taxon>
        <taxon>Streptophyta</taxon>
        <taxon>Embryophyta</taxon>
        <taxon>Tracheophyta</taxon>
        <taxon>Spermatophyta</taxon>
        <taxon>Magnoliopsida</taxon>
        <taxon>eudicotyledons</taxon>
        <taxon>Gunneridae</taxon>
        <taxon>Pentapetalae</taxon>
        <taxon>asterids</taxon>
        <taxon>campanulids</taxon>
        <taxon>Asterales</taxon>
        <taxon>Asteraceae</taxon>
        <taxon>Asteroideae</taxon>
        <taxon>Anthemideae</taxon>
        <taxon>Anthemidinae</taxon>
        <taxon>Tanacetum</taxon>
    </lineage>
</organism>
<evidence type="ECO:0000256" key="1">
    <source>
        <dbReference type="SAM" id="MobiDB-lite"/>
    </source>
</evidence>
<comment type="caution">
    <text evidence="2">The sequence shown here is derived from an EMBL/GenBank/DDBJ whole genome shotgun (WGS) entry which is preliminary data.</text>
</comment>
<keyword evidence="3" id="KW-1185">Reference proteome</keyword>
<feature type="region of interest" description="Disordered" evidence="1">
    <location>
        <begin position="56"/>
        <end position="115"/>
    </location>
</feature>
<sequence>MWCFFLSSQTHPPWSRWLVASWSSSRGEGCHGDDDDGGDGVAVVYDDGVAAAVAAGGGEARGGEWVWGSGRSGDGDPFWCWPEKPAGKLFRRRRGGGGRNPAAGEGCRNSWGGRE</sequence>
<evidence type="ECO:0000313" key="2">
    <source>
        <dbReference type="EMBL" id="GJT98605.1"/>
    </source>
</evidence>
<reference evidence="2" key="2">
    <citation type="submission" date="2022-01" db="EMBL/GenBank/DDBJ databases">
        <authorList>
            <person name="Yamashiro T."/>
            <person name="Shiraishi A."/>
            <person name="Satake H."/>
            <person name="Nakayama K."/>
        </authorList>
    </citation>
    <scope>NUCLEOTIDE SEQUENCE</scope>
</reference>
<gene>
    <name evidence="2" type="ORF">Tco_1094123</name>
</gene>